<dbReference type="EMBL" id="JAHDVG010000463">
    <property type="protein sequence ID" value="KAH1186965.1"/>
    <property type="molecule type" value="Genomic_DNA"/>
</dbReference>
<proteinExistence type="predicted"/>
<organism evidence="1 2">
    <name type="scientific">Mauremys mutica</name>
    <name type="common">yellowpond turtle</name>
    <dbReference type="NCBI Taxonomy" id="74926"/>
    <lineage>
        <taxon>Eukaryota</taxon>
        <taxon>Metazoa</taxon>
        <taxon>Chordata</taxon>
        <taxon>Craniata</taxon>
        <taxon>Vertebrata</taxon>
        <taxon>Euteleostomi</taxon>
        <taxon>Archelosauria</taxon>
        <taxon>Testudinata</taxon>
        <taxon>Testudines</taxon>
        <taxon>Cryptodira</taxon>
        <taxon>Durocryptodira</taxon>
        <taxon>Testudinoidea</taxon>
        <taxon>Geoemydidae</taxon>
        <taxon>Geoemydinae</taxon>
        <taxon>Mauremys</taxon>
    </lineage>
</organism>
<comment type="caution">
    <text evidence="1">The sequence shown here is derived from an EMBL/GenBank/DDBJ whole genome shotgun (WGS) entry which is preliminary data.</text>
</comment>
<dbReference type="AlphaFoldDB" id="A0A9D3XXA7"/>
<reference evidence="1" key="1">
    <citation type="submission" date="2021-09" db="EMBL/GenBank/DDBJ databases">
        <title>The genome of Mauremys mutica provides insights into the evolution of semi-aquatic lifestyle.</title>
        <authorList>
            <person name="Gong S."/>
            <person name="Gao Y."/>
        </authorList>
    </citation>
    <scope>NUCLEOTIDE SEQUENCE</scope>
    <source>
        <strain evidence="1">MM-2020</strain>
        <tissue evidence="1">Muscle</tissue>
    </source>
</reference>
<keyword evidence="2" id="KW-1185">Reference proteome</keyword>
<accession>A0A9D3XXA7</accession>
<dbReference type="Proteomes" id="UP000827986">
    <property type="component" value="Unassembled WGS sequence"/>
</dbReference>
<evidence type="ECO:0000313" key="1">
    <source>
        <dbReference type="EMBL" id="KAH1186965.1"/>
    </source>
</evidence>
<name>A0A9D3XXA7_9SAUR</name>
<sequence length="123" mass="13753">MYIKSPMTDKLAAHMELPHYYQPLNKIWSVQNPGTHGVQRAFASPKDAFKCCIEFSPTPPCARSCKHFRAMPLLSGCEKEGSVCIATTHWVWISKLSLSSHTQAAQLSCSCPREWERGAGKQT</sequence>
<evidence type="ECO:0000313" key="2">
    <source>
        <dbReference type="Proteomes" id="UP000827986"/>
    </source>
</evidence>
<protein>
    <submittedName>
        <fullName evidence="1">Uncharacterized protein</fullName>
    </submittedName>
</protein>
<gene>
    <name evidence="1" type="ORF">KIL84_019714</name>
</gene>